<evidence type="ECO:0000313" key="1">
    <source>
        <dbReference type="EMBL" id="KAF0328618.1"/>
    </source>
</evidence>
<accession>A0A8H3WIE9</accession>
<gene>
    <name evidence="1" type="ORF">GQ607_004030</name>
</gene>
<organism evidence="1 2">
    <name type="scientific">Colletotrichum asianum</name>
    <dbReference type="NCBI Taxonomy" id="702518"/>
    <lineage>
        <taxon>Eukaryota</taxon>
        <taxon>Fungi</taxon>
        <taxon>Dikarya</taxon>
        <taxon>Ascomycota</taxon>
        <taxon>Pezizomycotina</taxon>
        <taxon>Sordariomycetes</taxon>
        <taxon>Hypocreomycetidae</taxon>
        <taxon>Glomerellales</taxon>
        <taxon>Glomerellaceae</taxon>
        <taxon>Colletotrichum</taxon>
        <taxon>Colletotrichum gloeosporioides species complex</taxon>
    </lineage>
</organism>
<sequence length="247" mass="27240">MADLYSFGKCQQVYIACRSIFKGRDAKIRKLRKTKNALQQNKSLVESVVRDMGEEKVTNIALYLLKDRVFTDETEAHARFSDASQTNEGVEGGITHSDTDMTASHVVDLDGNAYSSDDDIHIITRPDWDSGSNIGSAECEKEAGTCKSTFRNTSSMRSDFQVLTTTIAKPGHLPKAGLPTSTQSCTTPIPYNTQRRLLVTLQSILNESCFNFMSIWIPKMLHDVEARQCDPAGGSASLNVTSGVHCY</sequence>
<dbReference type="OrthoDB" id="5324651at2759"/>
<reference evidence="1 2" key="1">
    <citation type="submission" date="2019-12" db="EMBL/GenBank/DDBJ databases">
        <title>A genome sequence resource for the geographically widespread anthracnose pathogen Colletotrichum asianum.</title>
        <authorList>
            <person name="Meng Y."/>
        </authorList>
    </citation>
    <scope>NUCLEOTIDE SEQUENCE [LARGE SCALE GENOMIC DNA]</scope>
    <source>
        <strain evidence="1 2">ICMP 18580</strain>
    </source>
</reference>
<comment type="caution">
    <text evidence="1">The sequence shown here is derived from an EMBL/GenBank/DDBJ whole genome shotgun (WGS) entry which is preliminary data.</text>
</comment>
<evidence type="ECO:0000313" key="2">
    <source>
        <dbReference type="Proteomes" id="UP000434172"/>
    </source>
</evidence>
<protein>
    <submittedName>
        <fullName evidence="1">Uncharacterized protein</fullName>
    </submittedName>
</protein>
<keyword evidence="2" id="KW-1185">Reference proteome</keyword>
<dbReference type="EMBL" id="WOWK01000016">
    <property type="protein sequence ID" value="KAF0328618.1"/>
    <property type="molecule type" value="Genomic_DNA"/>
</dbReference>
<proteinExistence type="predicted"/>
<name>A0A8H3WIE9_9PEZI</name>
<dbReference type="Proteomes" id="UP000434172">
    <property type="component" value="Unassembled WGS sequence"/>
</dbReference>
<dbReference type="AlphaFoldDB" id="A0A8H3WIE9"/>